<dbReference type="SUPFAM" id="SSF52058">
    <property type="entry name" value="L domain-like"/>
    <property type="match status" value="1"/>
</dbReference>
<dbReference type="SMART" id="SM00365">
    <property type="entry name" value="LRR_SD22"/>
    <property type="match status" value="2"/>
</dbReference>
<feature type="signal peptide" evidence="5">
    <location>
        <begin position="1"/>
        <end position="37"/>
    </location>
</feature>
<feature type="domain" description="MucBP" evidence="6">
    <location>
        <begin position="504"/>
        <end position="566"/>
    </location>
</feature>
<evidence type="ECO:0000256" key="3">
    <source>
        <dbReference type="SAM" id="MobiDB-lite"/>
    </source>
</evidence>
<protein>
    <recommendedName>
        <fullName evidence="6">MucBP domain-containing protein</fullName>
    </recommendedName>
</protein>
<dbReference type="Gene3D" id="3.10.20.320">
    <property type="entry name" value="Putative peptidoglycan bound protein (lpxtg motif)"/>
    <property type="match status" value="3"/>
</dbReference>
<name>A0A0R1QWW8_9LACO</name>
<feature type="domain" description="MucBP" evidence="6">
    <location>
        <begin position="641"/>
        <end position="702"/>
    </location>
</feature>
<accession>A0A0R1QWW8</accession>
<dbReference type="PROSITE" id="PS51450">
    <property type="entry name" value="LRR"/>
    <property type="match status" value="1"/>
</dbReference>
<reference evidence="7 8" key="1">
    <citation type="journal article" date="2015" name="Genome Announc.">
        <title>Expanding the biotechnology potential of lactobacilli through comparative genomics of 213 strains and associated genera.</title>
        <authorList>
            <person name="Sun Z."/>
            <person name="Harris H.M."/>
            <person name="McCann A."/>
            <person name="Guo C."/>
            <person name="Argimon S."/>
            <person name="Zhang W."/>
            <person name="Yang X."/>
            <person name="Jeffery I.B."/>
            <person name="Cooney J.C."/>
            <person name="Kagawa T.F."/>
            <person name="Liu W."/>
            <person name="Song Y."/>
            <person name="Salvetti E."/>
            <person name="Wrobel A."/>
            <person name="Rasinkangas P."/>
            <person name="Parkhill J."/>
            <person name="Rea M.C."/>
            <person name="O'Sullivan O."/>
            <person name="Ritari J."/>
            <person name="Douillard F.P."/>
            <person name="Paul Ross R."/>
            <person name="Yang R."/>
            <person name="Briner A.E."/>
            <person name="Felis G.E."/>
            <person name="de Vos W.M."/>
            <person name="Barrangou R."/>
            <person name="Klaenhammer T.R."/>
            <person name="Caufield P.W."/>
            <person name="Cui Y."/>
            <person name="Zhang H."/>
            <person name="O'Toole P.W."/>
        </authorList>
    </citation>
    <scope>NUCLEOTIDE SEQUENCE [LARGE SCALE GENOMIC DNA]</scope>
    <source>
        <strain evidence="7 8">DSM 15429</strain>
    </source>
</reference>
<gene>
    <name evidence="7" type="ORF">FD37_GL001133</name>
</gene>
<keyword evidence="2" id="KW-0677">Repeat</keyword>
<evidence type="ECO:0000256" key="4">
    <source>
        <dbReference type="SAM" id="Phobius"/>
    </source>
</evidence>
<feature type="region of interest" description="Disordered" evidence="3">
    <location>
        <begin position="38"/>
        <end position="187"/>
    </location>
</feature>
<dbReference type="PANTHER" id="PTHR46652:SF3">
    <property type="entry name" value="LEUCINE-RICH REPEAT-CONTAINING PROTEIN 9"/>
    <property type="match status" value="1"/>
</dbReference>
<feature type="domain" description="MucBP" evidence="6">
    <location>
        <begin position="573"/>
        <end position="634"/>
    </location>
</feature>
<sequence length="862" mass="90295">MTLSEMKAVTKKRSWLYLSTAALTLSLMTLNGTTAQADTNEAPAADNQAQASDASATPAKEVTLTTGSTETSEPAAEETTPAATPEETTGNETATPEETTNTDPVTNDTDETTGNGDQATGNDVTPGNATDGSDTTETGTDTNTDTTGNDDVQTPDPETPDTTTNAETDEDTVTEPTGDEPTDPMAEATNDALTQDDTETTTPAPSFRAAAVPTSAPVLFAADDETIDDWMPNKLLQQWILKALQGLKGQSKTWNSVADITKEDMALLDSLSNNETHIDGKTSYSLQGLEYAVNLTYLSLNAGLNSPSGYYYGDVTDLTPLAGLTKLETLYISNNRVSDVSPLANLTNLKMLEATFNHISDFSSLKNIPNLDVSYGHQFILLPPVYVSKTDRTAHIPAMLYLADGTQVALAPAQQVGEPVQLTPSFQFYYSWYFNGGTATSDGNNGLNFTDIPDQKPGITGEYNGATVVPVDDYYYLTGKYLYNDNVQFAIVQPYILADTAASVTVHYQDEDGNPIADDVVLDNGHIGETYTTEQKDLDGYTFKEVQGNPTGEFTDQPQEVTYVYTANVTTGTVTVHYETEDGTVIKDPHQLTGDIDDTYTTTPEDIDGYKLVTTPANASGTFTKGNIDVTYVYAPISTGTVTVHYVDTSGNILSTATQSSGEEGTDYTTTPITINGYTVSQTPSNASGKYTAGNIDVTYVYVQTNTGGGGDGGNGGGETPGGGDGGNGGGEVPGGGDNGNNGNNGGGDVSGGDGDGVDPDTPTPPTTQPSQPDTDLSTGGNAATGTPSTNGQAAKPGRVTSLNTGSAAAKATPTTTKAAITPNAATTLPQTNEQHRSTSAVGWILLGFTSLGALLFRKRKS</sequence>
<dbReference type="InterPro" id="IPR001611">
    <property type="entry name" value="Leu-rich_rpt"/>
</dbReference>
<keyword evidence="5" id="KW-0732">Signal</keyword>
<proteinExistence type="predicted"/>
<keyword evidence="1" id="KW-0433">Leucine-rich repeat</keyword>
<dbReference type="PANTHER" id="PTHR46652">
    <property type="entry name" value="LEUCINE-RICH REPEAT AND IQ DOMAIN-CONTAINING PROTEIN 1-RELATED"/>
    <property type="match status" value="1"/>
</dbReference>
<feature type="compositionally biased region" description="Low complexity" evidence="3">
    <location>
        <begin position="42"/>
        <end position="56"/>
    </location>
</feature>
<dbReference type="PATRIC" id="fig|1423805.4.peg.1163"/>
<keyword evidence="4" id="KW-0472">Membrane</keyword>
<evidence type="ECO:0000256" key="5">
    <source>
        <dbReference type="SAM" id="SignalP"/>
    </source>
</evidence>
<evidence type="ECO:0000256" key="1">
    <source>
        <dbReference type="ARBA" id="ARBA00022614"/>
    </source>
</evidence>
<dbReference type="Pfam" id="PF06458">
    <property type="entry name" value="MucBP"/>
    <property type="match status" value="3"/>
</dbReference>
<feature type="compositionally biased region" description="Low complexity" evidence="3">
    <location>
        <begin position="130"/>
        <end position="166"/>
    </location>
</feature>
<dbReference type="Proteomes" id="UP000051835">
    <property type="component" value="Unassembled WGS sequence"/>
</dbReference>
<feature type="compositionally biased region" description="Low complexity" evidence="3">
    <location>
        <begin position="65"/>
        <end position="117"/>
    </location>
</feature>
<feature type="compositionally biased region" description="Low complexity" evidence="3">
    <location>
        <begin position="808"/>
        <end position="817"/>
    </location>
</feature>
<feature type="compositionally biased region" description="Polar residues" evidence="3">
    <location>
        <begin position="777"/>
        <end position="793"/>
    </location>
</feature>
<dbReference type="InterPro" id="IPR050836">
    <property type="entry name" value="SDS22/Internalin_LRR"/>
</dbReference>
<dbReference type="InterPro" id="IPR009459">
    <property type="entry name" value="MucBP_dom"/>
</dbReference>
<organism evidence="7 8">
    <name type="scientific">Levilactobacillus spicheri DSM 15429</name>
    <dbReference type="NCBI Taxonomy" id="1423805"/>
    <lineage>
        <taxon>Bacteria</taxon>
        <taxon>Bacillati</taxon>
        <taxon>Bacillota</taxon>
        <taxon>Bacilli</taxon>
        <taxon>Lactobacillales</taxon>
        <taxon>Lactobacillaceae</taxon>
        <taxon>Levilactobacillus</taxon>
    </lineage>
</organism>
<keyword evidence="4" id="KW-0812">Transmembrane</keyword>
<feature type="transmembrane region" description="Helical" evidence="4">
    <location>
        <begin position="841"/>
        <end position="857"/>
    </location>
</feature>
<evidence type="ECO:0000313" key="7">
    <source>
        <dbReference type="EMBL" id="KRL48673.1"/>
    </source>
</evidence>
<dbReference type="AlphaFoldDB" id="A0A0R1QWW8"/>
<evidence type="ECO:0000256" key="2">
    <source>
        <dbReference type="ARBA" id="ARBA00022737"/>
    </source>
</evidence>
<feature type="compositionally biased region" description="Gly residues" evidence="3">
    <location>
        <begin position="709"/>
        <end position="755"/>
    </location>
</feature>
<feature type="compositionally biased region" description="Polar residues" evidence="3">
    <location>
        <begin position="118"/>
        <end position="128"/>
    </location>
</feature>
<dbReference type="InterPro" id="IPR025875">
    <property type="entry name" value="Leu-rich_rpt_4"/>
</dbReference>
<comment type="caution">
    <text evidence="7">The sequence shown here is derived from an EMBL/GenBank/DDBJ whole genome shotgun (WGS) entry which is preliminary data.</text>
</comment>
<dbReference type="RefSeq" id="WP_056963811.1">
    <property type="nucleotide sequence ID" value="NZ_AZFC01000015.1"/>
</dbReference>
<keyword evidence="4" id="KW-1133">Transmembrane helix</keyword>
<feature type="region of interest" description="Disordered" evidence="3">
    <location>
        <begin position="709"/>
        <end position="817"/>
    </location>
</feature>
<evidence type="ECO:0000313" key="8">
    <source>
        <dbReference type="Proteomes" id="UP000051835"/>
    </source>
</evidence>
<feature type="compositionally biased region" description="Acidic residues" evidence="3">
    <location>
        <begin position="167"/>
        <end position="182"/>
    </location>
</feature>
<dbReference type="Gene3D" id="3.80.10.10">
    <property type="entry name" value="Ribonuclease Inhibitor"/>
    <property type="match status" value="1"/>
</dbReference>
<dbReference type="Pfam" id="PF12799">
    <property type="entry name" value="LRR_4"/>
    <property type="match status" value="1"/>
</dbReference>
<evidence type="ECO:0000259" key="6">
    <source>
        <dbReference type="Pfam" id="PF06458"/>
    </source>
</evidence>
<dbReference type="InterPro" id="IPR032675">
    <property type="entry name" value="LRR_dom_sf"/>
</dbReference>
<dbReference type="EMBL" id="AZFC01000015">
    <property type="protein sequence ID" value="KRL48673.1"/>
    <property type="molecule type" value="Genomic_DNA"/>
</dbReference>
<feature type="chain" id="PRO_5006409671" description="MucBP domain-containing protein" evidence="5">
    <location>
        <begin position="38"/>
        <end position="862"/>
    </location>
</feature>